<gene>
    <name evidence="10" type="ORF">I2H36_17055</name>
</gene>
<keyword evidence="7" id="KW-0862">Zinc</keyword>
<dbReference type="InterPro" id="IPR006026">
    <property type="entry name" value="Peptidase_Metallo"/>
</dbReference>
<dbReference type="InterPro" id="IPR001343">
    <property type="entry name" value="Hemolysn_Ca-bd"/>
</dbReference>
<evidence type="ECO:0000256" key="5">
    <source>
        <dbReference type="ARBA" id="ARBA00022723"/>
    </source>
</evidence>
<feature type="region of interest" description="Disordered" evidence="8">
    <location>
        <begin position="318"/>
        <end position="347"/>
    </location>
</feature>
<keyword evidence="4" id="KW-0645">Protease</keyword>
<evidence type="ECO:0000256" key="8">
    <source>
        <dbReference type="SAM" id="MobiDB-lite"/>
    </source>
</evidence>
<dbReference type="Proteomes" id="UP000611708">
    <property type="component" value="Unassembled WGS sequence"/>
</dbReference>
<comment type="caution">
    <text evidence="10">The sequence shown here is derived from an EMBL/GenBank/DDBJ whole genome shotgun (WGS) entry which is preliminary data.</text>
</comment>
<dbReference type="SUPFAM" id="SSF55486">
    <property type="entry name" value="Metalloproteases ('zincins'), catalytic domain"/>
    <property type="match status" value="1"/>
</dbReference>
<feature type="domain" description="Peptidase metallopeptidase" evidence="9">
    <location>
        <begin position="21"/>
        <end position="183"/>
    </location>
</feature>
<dbReference type="SMART" id="SM00235">
    <property type="entry name" value="ZnMc"/>
    <property type="match status" value="1"/>
</dbReference>
<keyword evidence="3" id="KW-0964">Secreted</keyword>
<dbReference type="SUPFAM" id="SSF51120">
    <property type="entry name" value="beta-Roll"/>
    <property type="match status" value="2"/>
</dbReference>
<dbReference type="InterPro" id="IPR011049">
    <property type="entry name" value="Serralysin-like_metalloprot_C"/>
</dbReference>
<dbReference type="InterPro" id="IPR050557">
    <property type="entry name" value="RTX_toxin/Mannuronan_C5-epim"/>
</dbReference>
<evidence type="ECO:0000313" key="11">
    <source>
        <dbReference type="Proteomes" id="UP000611708"/>
    </source>
</evidence>
<dbReference type="PANTHER" id="PTHR38340:SF1">
    <property type="entry name" value="S-LAYER PROTEIN"/>
    <property type="match status" value="1"/>
</dbReference>
<keyword evidence="11" id="KW-1185">Reference proteome</keyword>
<evidence type="ECO:0000256" key="3">
    <source>
        <dbReference type="ARBA" id="ARBA00022525"/>
    </source>
</evidence>
<dbReference type="PRINTS" id="PR00313">
    <property type="entry name" value="CABNDNGRPT"/>
</dbReference>
<dbReference type="InterPro" id="IPR024079">
    <property type="entry name" value="MetalloPept_cat_dom_sf"/>
</dbReference>
<comment type="subcellular location">
    <subcellularLocation>
        <location evidence="1">Secreted</location>
    </subcellularLocation>
</comment>
<accession>A0ABS0HX61</accession>
<keyword evidence="6" id="KW-0378">Hydrolase</keyword>
<evidence type="ECO:0000256" key="7">
    <source>
        <dbReference type="ARBA" id="ARBA00022833"/>
    </source>
</evidence>
<dbReference type="PANTHER" id="PTHR38340">
    <property type="entry name" value="S-LAYER PROTEIN"/>
    <property type="match status" value="1"/>
</dbReference>
<evidence type="ECO:0000256" key="6">
    <source>
        <dbReference type="ARBA" id="ARBA00022801"/>
    </source>
</evidence>
<dbReference type="Gene3D" id="2.150.10.10">
    <property type="entry name" value="Serralysin-like metalloprotease, C-terminal"/>
    <property type="match status" value="4"/>
</dbReference>
<dbReference type="EMBL" id="JADQDN010000011">
    <property type="protein sequence ID" value="MBF9197750.1"/>
    <property type="molecule type" value="Genomic_DNA"/>
</dbReference>
<comment type="similarity">
    <text evidence="2">Belongs to the peptidase M10B family.</text>
</comment>
<evidence type="ECO:0000259" key="9">
    <source>
        <dbReference type="SMART" id="SM00235"/>
    </source>
</evidence>
<proteinExistence type="inferred from homology"/>
<dbReference type="GO" id="GO:0008237">
    <property type="term" value="F:metallopeptidase activity"/>
    <property type="evidence" value="ECO:0007669"/>
    <property type="project" value="UniProtKB-KW"/>
</dbReference>
<dbReference type="Pfam" id="PF00353">
    <property type="entry name" value="HemolysinCabind"/>
    <property type="match status" value="4"/>
</dbReference>
<protein>
    <submittedName>
        <fullName evidence="10">Matrixin family metalloprotease</fullName>
    </submittedName>
</protein>
<keyword evidence="5" id="KW-0479">Metal-binding</keyword>
<evidence type="ECO:0000256" key="4">
    <source>
        <dbReference type="ARBA" id="ARBA00022670"/>
    </source>
</evidence>
<organism evidence="10 11">
    <name type="scientific">Microvirga terrestris</name>
    <dbReference type="NCBI Taxonomy" id="2791024"/>
    <lineage>
        <taxon>Bacteria</taxon>
        <taxon>Pseudomonadati</taxon>
        <taxon>Pseudomonadota</taxon>
        <taxon>Alphaproteobacteria</taxon>
        <taxon>Hyphomicrobiales</taxon>
        <taxon>Methylobacteriaceae</taxon>
        <taxon>Microvirga</taxon>
    </lineage>
</organism>
<dbReference type="InterPro" id="IPR001818">
    <property type="entry name" value="Pept_M10_metallopeptidase"/>
</dbReference>
<evidence type="ECO:0000256" key="2">
    <source>
        <dbReference type="ARBA" id="ARBA00009490"/>
    </source>
</evidence>
<name>A0ABS0HX61_9HYPH</name>
<dbReference type="Pfam" id="PF00413">
    <property type="entry name" value="Peptidase_M10"/>
    <property type="match status" value="1"/>
</dbReference>
<keyword evidence="10" id="KW-0482">Metalloprotease</keyword>
<evidence type="ECO:0000256" key="1">
    <source>
        <dbReference type="ARBA" id="ARBA00004613"/>
    </source>
</evidence>
<dbReference type="RefSeq" id="WP_196265106.1">
    <property type="nucleotide sequence ID" value="NZ_JADQDN010000011.1"/>
</dbReference>
<dbReference type="InterPro" id="IPR018511">
    <property type="entry name" value="Hemolysin-typ_Ca-bd_CS"/>
</dbReference>
<sequence length="502" mass="53802">MSSYTAILSGQSWNAYSSLRTTKRPVFLTYSFNAVSEGASKFGSAEKAMAQKALKMWGDASGIRFIEVRKGGAELIFQWDWNWYTVTAWAEFPELARDTFDGWTDQARDESGGNVYLNTQNRSEITRNPNFMLYVLLHEIGHALGLKHPFHKMPHNKELLSSDLDNVKHTVMSYTDGDVDMGPVGLGALDIAAIRALYGDPSQDGHQVAKWYWNKTKETLSQTGKSKADTIYGVNAKDIIKGVSGNDKLYGFAGNDSLDGGSGNDVLSGGDDDDKLYGHYGNDVLRGGDGNDLLQGAAGYDNLGGGYDDDLLYGESGNDVLKGDDGNDTLQGGAGSDNLDGGDDDDMLNGDIDNDILSGGDGNDILQGGDGADNLDGGFENDTLHGGAGSDVLKGGAGSDQFVFDTWFNGVDDVDQIVDFGGWAGDKILLSSTVFSTLTKGSLRFEVFVEGSVAKDADDRILFDFAGRSLSYDADGSGPSAASCFARFTQTVTVKSYDFLIV</sequence>
<evidence type="ECO:0000313" key="10">
    <source>
        <dbReference type="EMBL" id="MBF9197750.1"/>
    </source>
</evidence>
<dbReference type="Gene3D" id="3.40.390.10">
    <property type="entry name" value="Collagenase (Catalytic Domain)"/>
    <property type="match status" value="1"/>
</dbReference>
<dbReference type="PROSITE" id="PS00330">
    <property type="entry name" value="HEMOLYSIN_CALCIUM"/>
    <property type="match status" value="3"/>
</dbReference>
<reference evidence="10 11" key="1">
    <citation type="submission" date="2020-11" db="EMBL/GenBank/DDBJ databases">
        <authorList>
            <person name="Kim M.K."/>
        </authorList>
    </citation>
    <scope>NUCLEOTIDE SEQUENCE [LARGE SCALE GENOMIC DNA]</scope>
    <source>
        <strain evidence="10 11">BT290</strain>
    </source>
</reference>